<dbReference type="KEGG" id="ehx:EMIHUDRAFT_465022"/>
<dbReference type="HOGENOM" id="CLU_898433_0_0_1"/>
<accession>A0A0D3IK11</accession>
<dbReference type="PaxDb" id="2903-EOD11596"/>
<dbReference type="AlphaFoldDB" id="A0A0D3IK11"/>
<dbReference type="Proteomes" id="UP000013827">
    <property type="component" value="Unassembled WGS sequence"/>
</dbReference>
<evidence type="ECO:0008006" key="3">
    <source>
        <dbReference type="Google" id="ProtNLM"/>
    </source>
</evidence>
<dbReference type="RefSeq" id="XP_005764025.1">
    <property type="nucleotide sequence ID" value="XM_005763968.1"/>
</dbReference>
<proteinExistence type="predicted"/>
<reference evidence="1" key="2">
    <citation type="submission" date="2024-10" db="UniProtKB">
        <authorList>
            <consortium name="EnsemblProtists"/>
        </authorList>
    </citation>
    <scope>IDENTIFICATION</scope>
</reference>
<evidence type="ECO:0000313" key="2">
    <source>
        <dbReference type="Proteomes" id="UP000013827"/>
    </source>
</evidence>
<dbReference type="PROSITE" id="PS51996">
    <property type="entry name" value="TR_MART"/>
    <property type="match status" value="1"/>
</dbReference>
<organism evidence="1 2">
    <name type="scientific">Emiliania huxleyi (strain CCMP1516)</name>
    <dbReference type="NCBI Taxonomy" id="280463"/>
    <lineage>
        <taxon>Eukaryota</taxon>
        <taxon>Haptista</taxon>
        <taxon>Haptophyta</taxon>
        <taxon>Prymnesiophyceae</taxon>
        <taxon>Isochrysidales</taxon>
        <taxon>Noelaerhabdaceae</taxon>
        <taxon>Emiliania</taxon>
    </lineage>
</organism>
<sequence>MEMEFRRELEWSDWKGARYTLAEEWEYCLGESVERRDCTAGHRDCGRGGLRLDDYERLAEEYVSSRSPDAPLLSRDEVLAVRLYSGPAYQPINSYLRQVAALQGRHRAALASDPALTFAQTCRHLAAAVRKLAAVATADEVAAPLWRGVRGELPRSFWVADSQGMVVATETAFMSTSRNKARRSACPSLQCVALRTLDAPPATQATPLAYMGGGQNVLWKLHPRAESDVGLHMGADISMLSQFPGEAEVLFPPCTVLIVDSRRGGAKDDIISSEKQAGRLSRSSMDDWMAEEALEGDKSFLMVEAQPCFI</sequence>
<dbReference type="EnsemblProtists" id="EOD11596">
    <property type="protein sequence ID" value="EOD11596"/>
    <property type="gene ID" value="EMIHUDRAFT_465022"/>
</dbReference>
<protein>
    <recommendedName>
        <fullName evidence="3">NAD(+)--protein-arginine ADP-ribosyltransferase</fullName>
    </recommendedName>
</protein>
<keyword evidence="2" id="KW-1185">Reference proteome</keyword>
<dbReference type="Gene3D" id="3.90.176.10">
    <property type="entry name" value="Toxin ADP-ribosyltransferase, Chain A, domain 1"/>
    <property type="match status" value="1"/>
</dbReference>
<name>A0A0D3IK11_EMIH1</name>
<dbReference type="GeneID" id="17257705"/>
<evidence type="ECO:0000313" key="1">
    <source>
        <dbReference type="EnsemblProtists" id="EOD11596"/>
    </source>
</evidence>
<reference evidence="2" key="1">
    <citation type="journal article" date="2013" name="Nature">
        <title>Pan genome of the phytoplankton Emiliania underpins its global distribution.</title>
        <authorList>
            <person name="Read B.A."/>
            <person name="Kegel J."/>
            <person name="Klute M.J."/>
            <person name="Kuo A."/>
            <person name="Lefebvre S.C."/>
            <person name="Maumus F."/>
            <person name="Mayer C."/>
            <person name="Miller J."/>
            <person name="Monier A."/>
            <person name="Salamov A."/>
            <person name="Young J."/>
            <person name="Aguilar M."/>
            <person name="Claverie J.M."/>
            <person name="Frickenhaus S."/>
            <person name="Gonzalez K."/>
            <person name="Herman E.K."/>
            <person name="Lin Y.C."/>
            <person name="Napier J."/>
            <person name="Ogata H."/>
            <person name="Sarno A.F."/>
            <person name="Shmutz J."/>
            <person name="Schroeder D."/>
            <person name="de Vargas C."/>
            <person name="Verret F."/>
            <person name="von Dassow P."/>
            <person name="Valentin K."/>
            <person name="Van de Peer Y."/>
            <person name="Wheeler G."/>
            <person name="Dacks J.B."/>
            <person name="Delwiche C.F."/>
            <person name="Dyhrman S.T."/>
            <person name="Glockner G."/>
            <person name="John U."/>
            <person name="Richards T."/>
            <person name="Worden A.Z."/>
            <person name="Zhang X."/>
            <person name="Grigoriev I.V."/>
            <person name="Allen A.E."/>
            <person name="Bidle K."/>
            <person name="Borodovsky M."/>
            <person name="Bowler C."/>
            <person name="Brownlee C."/>
            <person name="Cock J.M."/>
            <person name="Elias M."/>
            <person name="Gladyshev V.N."/>
            <person name="Groth M."/>
            <person name="Guda C."/>
            <person name="Hadaegh A."/>
            <person name="Iglesias-Rodriguez M.D."/>
            <person name="Jenkins J."/>
            <person name="Jones B.M."/>
            <person name="Lawson T."/>
            <person name="Leese F."/>
            <person name="Lindquist E."/>
            <person name="Lobanov A."/>
            <person name="Lomsadze A."/>
            <person name="Malik S.B."/>
            <person name="Marsh M.E."/>
            <person name="Mackinder L."/>
            <person name="Mock T."/>
            <person name="Mueller-Roeber B."/>
            <person name="Pagarete A."/>
            <person name="Parker M."/>
            <person name="Probert I."/>
            <person name="Quesneville H."/>
            <person name="Raines C."/>
            <person name="Rensing S.A."/>
            <person name="Riano-Pachon D.M."/>
            <person name="Richier S."/>
            <person name="Rokitta S."/>
            <person name="Shiraiwa Y."/>
            <person name="Soanes D.M."/>
            <person name="van der Giezen M."/>
            <person name="Wahlund T.M."/>
            <person name="Williams B."/>
            <person name="Wilson W."/>
            <person name="Wolfe G."/>
            <person name="Wurch L.L."/>
        </authorList>
    </citation>
    <scope>NUCLEOTIDE SEQUENCE</scope>
</reference>
<dbReference type="SUPFAM" id="SSF56399">
    <property type="entry name" value="ADP-ribosylation"/>
    <property type="match status" value="1"/>
</dbReference>